<gene>
    <name evidence="2" type="ORF">RN001_000463</name>
</gene>
<dbReference type="EMBL" id="JARPUR010000001">
    <property type="protein sequence ID" value="KAK4884192.1"/>
    <property type="molecule type" value="Genomic_DNA"/>
</dbReference>
<accession>A0AAN7SJ60</accession>
<proteinExistence type="predicted"/>
<dbReference type="InterPro" id="IPR004119">
    <property type="entry name" value="EcKL"/>
</dbReference>
<evidence type="ECO:0000313" key="2">
    <source>
        <dbReference type="EMBL" id="KAK4884192.1"/>
    </source>
</evidence>
<feature type="domain" description="CHK kinase-like" evidence="1">
    <location>
        <begin position="133"/>
        <end position="330"/>
    </location>
</feature>
<dbReference type="Proteomes" id="UP001353858">
    <property type="component" value="Unassembled WGS sequence"/>
</dbReference>
<dbReference type="Pfam" id="PF02958">
    <property type="entry name" value="EcKL"/>
    <property type="match status" value="1"/>
</dbReference>
<evidence type="ECO:0000259" key="1">
    <source>
        <dbReference type="SMART" id="SM00587"/>
    </source>
</evidence>
<dbReference type="Gene3D" id="3.90.1200.10">
    <property type="match status" value="1"/>
</dbReference>
<evidence type="ECO:0000313" key="3">
    <source>
        <dbReference type="Proteomes" id="UP001353858"/>
    </source>
</evidence>
<protein>
    <recommendedName>
        <fullName evidence="1">CHK kinase-like domain-containing protein</fullName>
    </recommendedName>
</protein>
<comment type="caution">
    <text evidence="2">The sequence shown here is derived from an EMBL/GenBank/DDBJ whole genome shotgun (WGS) entry which is preliminary data.</text>
</comment>
<dbReference type="InterPro" id="IPR015897">
    <property type="entry name" value="CHK_kinase-like"/>
</dbReference>
<dbReference type="InterPro" id="IPR011009">
    <property type="entry name" value="Kinase-like_dom_sf"/>
</dbReference>
<keyword evidence="3" id="KW-1185">Reference proteome</keyword>
<dbReference type="SUPFAM" id="SSF56112">
    <property type="entry name" value="Protein kinase-like (PK-like)"/>
    <property type="match status" value="1"/>
</dbReference>
<dbReference type="PANTHER" id="PTHR11012:SF30">
    <property type="entry name" value="PROTEIN KINASE-LIKE DOMAIN-CONTAINING"/>
    <property type="match status" value="1"/>
</dbReference>
<name>A0AAN7SJ60_9COLE</name>
<sequence>MSTNSIDYEVSTTTREVIERVIKNVKIQNYTTHTSLAIKPGENWVSIILKIRVNGKNENGKITNLNFFVKVAPAEPGIRNFFSVREMFKTETYIYNKIIPEFIKIQIENNICNIFQPFVKFYDYTLTEFNEVIVMDDMTCLGYVAHDVQKYVDYEHALMYMQTIGKFHALSLAIQDKKPDLFRECKINTEDSVITNSEHMRKTITDLMTVGVERLNTNGYILEHQKYKQLIKKYPDIVLEVLTKRDPGSYIVINHGDCQIRNVMFKYADISAPNRPTNICLLDWQVSFIGSPACDISLFLFLNTNKALRDQYYHLLIKEYYRSFSTFLQKLGSDPNKMLPFQTLEQHLKRFSLFGAMAAIWLSLGKIYKADEHPEIFTTIDQSEMADQFKKQPRNSEVYFAIVQDILLDYLSYGYDI</sequence>
<dbReference type="AlphaFoldDB" id="A0AAN7SJ60"/>
<dbReference type="PANTHER" id="PTHR11012">
    <property type="entry name" value="PROTEIN KINASE-LIKE DOMAIN-CONTAINING"/>
    <property type="match status" value="1"/>
</dbReference>
<dbReference type="SMART" id="SM00587">
    <property type="entry name" value="CHK"/>
    <property type="match status" value="1"/>
</dbReference>
<reference evidence="3" key="1">
    <citation type="submission" date="2023-01" db="EMBL/GenBank/DDBJ databases">
        <title>Key to firefly adult light organ development and bioluminescence: homeobox transcription factors regulate luciferase expression and transportation to peroxisome.</title>
        <authorList>
            <person name="Fu X."/>
        </authorList>
    </citation>
    <scope>NUCLEOTIDE SEQUENCE [LARGE SCALE GENOMIC DNA]</scope>
</reference>
<organism evidence="2 3">
    <name type="scientific">Aquatica leii</name>
    <dbReference type="NCBI Taxonomy" id="1421715"/>
    <lineage>
        <taxon>Eukaryota</taxon>
        <taxon>Metazoa</taxon>
        <taxon>Ecdysozoa</taxon>
        <taxon>Arthropoda</taxon>
        <taxon>Hexapoda</taxon>
        <taxon>Insecta</taxon>
        <taxon>Pterygota</taxon>
        <taxon>Neoptera</taxon>
        <taxon>Endopterygota</taxon>
        <taxon>Coleoptera</taxon>
        <taxon>Polyphaga</taxon>
        <taxon>Elateriformia</taxon>
        <taxon>Elateroidea</taxon>
        <taxon>Lampyridae</taxon>
        <taxon>Luciolinae</taxon>
        <taxon>Aquatica</taxon>
    </lineage>
</organism>